<dbReference type="InterPro" id="IPR050640">
    <property type="entry name" value="Bact_2-comp_sensor_kinase"/>
</dbReference>
<feature type="coiled-coil region" evidence="1">
    <location>
        <begin position="149"/>
        <end position="176"/>
    </location>
</feature>
<evidence type="ECO:0000256" key="2">
    <source>
        <dbReference type="SAM" id="Phobius"/>
    </source>
</evidence>
<keyword evidence="2" id="KW-0472">Membrane</keyword>
<feature type="transmembrane region" description="Helical" evidence="2">
    <location>
        <begin position="9"/>
        <end position="29"/>
    </location>
</feature>
<name>A0A4R6IS91_9BACT</name>
<dbReference type="InterPro" id="IPR036890">
    <property type="entry name" value="HATPase_C_sf"/>
</dbReference>
<dbReference type="InterPro" id="IPR010559">
    <property type="entry name" value="Sig_transdc_His_kin_internal"/>
</dbReference>
<proteinExistence type="predicted"/>
<dbReference type="PANTHER" id="PTHR34220">
    <property type="entry name" value="SENSOR HISTIDINE KINASE YPDA"/>
    <property type="match status" value="1"/>
</dbReference>
<dbReference type="PANTHER" id="PTHR34220:SF7">
    <property type="entry name" value="SENSOR HISTIDINE KINASE YPDA"/>
    <property type="match status" value="1"/>
</dbReference>
<keyword evidence="2" id="KW-1133">Transmembrane helix</keyword>
<dbReference type="EMBL" id="SNWP01000013">
    <property type="protein sequence ID" value="TDO25313.1"/>
    <property type="molecule type" value="Genomic_DNA"/>
</dbReference>
<protein>
    <submittedName>
        <fullName evidence="4">Histidine kinase</fullName>
    </submittedName>
</protein>
<dbReference type="OrthoDB" id="9792992at2"/>
<reference evidence="4 5" key="1">
    <citation type="submission" date="2019-03" db="EMBL/GenBank/DDBJ databases">
        <title>Genomic Encyclopedia of Archaeal and Bacterial Type Strains, Phase II (KMG-II): from individual species to whole genera.</title>
        <authorList>
            <person name="Goeker M."/>
        </authorList>
    </citation>
    <scope>NUCLEOTIDE SEQUENCE [LARGE SCALE GENOMIC DNA]</scope>
    <source>
        <strain evidence="4 5">DSM 28323</strain>
    </source>
</reference>
<keyword evidence="2" id="KW-0812">Transmembrane</keyword>
<keyword evidence="4" id="KW-0808">Transferase</keyword>
<dbReference type="GO" id="GO:0016020">
    <property type="term" value="C:membrane"/>
    <property type="evidence" value="ECO:0007669"/>
    <property type="project" value="InterPro"/>
</dbReference>
<dbReference type="Pfam" id="PF06580">
    <property type="entry name" value="His_kinase"/>
    <property type="match status" value="1"/>
</dbReference>
<feature type="domain" description="Signal transduction histidine kinase internal region" evidence="3">
    <location>
        <begin position="168"/>
        <end position="247"/>
    </location>
</feature>
<sequence length="353" mass="40481">MKLKKNNRYLLHTIFWLVIYIVYLTQYLFNERSGSLRHDFSTYDRAITVFFHLLAVVAASYFSTIRILPLLLDKKQILRGVIEFSAGIYIIAICNRISIVYILEPLLGGNFGGQESIPQILGGLSILFKYYIISIVSGALPFIIFFLLIERQRIMRKQAEIEKEKISAKLEALKAQINPHFLFNTLNNIYSLALQQSAETAPTIDRLSQLLDYLLYRCNANHVSLDQEIQFLQNYLDLGKMRFGDRLSIQFIHKTDQHYTIAPLLLVPVIENMFKHGVEQVMGPAVFSISLKAASNELTLTAANNFMRGENKISGIGLSNLKQRLEILYPGRYLLSAKEHQEIFEVKMQVPLL</sequence>
<keyword evidence="4" id="KW-0418">Kinase</keyword>
<feature type="transmembrane region" description="Helical" evidence="2">
    <location>
        <begin position="130"/>
        <end position="149"/>
    </location>
</feature>
<organism evidence="4 5">
    <name type="scientific">Sediminibacterium goheungense</name>
    <dbReference type="NCBI Taxonomy" id="1086393"/>
    <lineage>
        <taxon>Bacteria</taxon>
        <taxon>Pseudomonadati</taxon>
        <taxon>Bacteroidota</taxon>
        <taxon>Chitinophagia</taxon>
        <taxon>Chitinophagales</taxon>
        <taxon>Chitinophagaceae</taxon>
        <taxon>Sediminibacterium</taxon>
    </lineage>
</organism>
<evidence type="ECO:0000313" key="5">
    <source>
        <dbReference type="Proteomes" id="UP000295741"/>
    </source>
</evidence>
<dbReference type="Proteomes" id="UP000295741">
    <property type="component" value="Unassembled WGS sequence"/>
</dbReference>
<dbReference type="AlphaFoldDB" id="A0A4R6IS91"/>
<evidence type="ECO:0000313" key="4">
    <source>
        <dbReference type="EMBL" id="TDO25313.1"/>
    </source>
</evidence>
<feature type="transmembrane region" description="Helical" evidence="2">
    <location>
        <begin position="84"/>
        <end position="103"/>
    </location>
</feature>
<keyword evidence="1" id="KW-0175">Coiled coil</keyword>
<evidence type="ECO:0000256" key="1">
    <source>
        <dbReference type="SAM" id="Coils"/>
    </source>
</evidence>
<gene>
    <name evidence="4" type="ORF">BC659_2847</name>
</gene>
<feature type="transmembrane region" description="Helical" evidence="2">
    <location>
        <begin position="49"/>
        <end position="72"/>
    </location>
</feature>
<accession>A0A4R6IS91</accession>
<dbReference type="Gene3D" id="3.30.565.10">
    <property type="entry name" value="Histidine kinase-like ATPase, C-terminal domain"/>
    <property type="match status" value="1"/>
</dbReference>
<dbReference type="GO" id="GO:0000155">
    <property type="term" value="F:phosphorelay sensor kinase activity"/>
    <property type="evidence" value="ECO:0007669"/>
    <property type="project" value="InterPro"/>
</dbReference>
<keyword evidence="5" id="KW-1185">Reference proteome</keyword>
<evidence type="ECO:0000259" key="3">
    <source>
        <dbReference type="Pfam" id="PF06580"/>
    </source>
</evidence>
<dbReference type="RefSeq" id="WP_133475428.1">
    <property type="nucleotide sequence ID" value="NZ_SNWP01000013.1"/>
</dbReference>
<comment type="caution">
    <text evidence="4">The sequence shown here is derived from an EMBL/GenBank/DDBJ whole genome shotgun (WGS) entry which is preliminary data.</text>
</comment>